<feature type="region of interest" description="Disordered" evidence="3">
    <location>
        <begin position="1"/>
        <end position="31"/>
    </location>
</feature>
<reference evidence="4 5" key="1">
    <citation type="submission" date="2023-07" db="EMBL/GenBank/DDBJ databases">
        <title>Genomic Encyclopedia of Type Strains, Phase IV (KMG-IV): sequencing the most valuable type-strain genomes for metagenomic binning, comparative biology and taxonomic classification.</title>
        <authorList>
            <person name="Goeker M."/>
        </authorList>
    </citation>
    <scope>NUCLEOTIDE SEQUENCE [LARGE SCALE GENOMIC DNA]</scope>
    <source>
        <strain evidence="4 5">DSM 17740</strain>
    </source>
</reference>
<dbReference type="EMBL" id="JAUSUQ010000016">
    <property type="protein sequence ID" value="MDQ0340610.1"/>
    <property type="molecule type" value="Genomic_DNA"/>
</dbReference>
<comment type="subunit">
    <text evidence="2">Homodimer.</text>
</comment>
<dbReference type="RefSeq" id="WP_307342521.1">
    <property type="nucleotide sequence ID" value="NZ_JAUSUQ010000016.1"/>
</dbReference>
<evidence type="ECO:0000313" key="4">
    <source>
        <dbReference type="EMBL" id="MDQ0340610.1"/>
    </source>
</evidence>
<evidence type="ECO:0000256" key="1">
    <source>
        <dbReference type="ARBA" id="ARBA00023125"/>
    </source>
</evidence>
<comment type="similarity">
    <text evidence="2">Belongs to the YbaB/EbfC family.</text>
</comment>
<feature type="compositionally biased region" description="Basic and acidic residues" evidence="3">
    <location>
        <begin position="21"/>
        <end position="30"/>
    </location>
</feature>
<keyword evidence="5" id="KW-1185">Reference proteome</keyword>
<dbReference type="HAMAP" id="MF_00274">
    <property type="entry name" value="DNA_YbaB_EbfC"/>
    <property type="match status" value="1"/>
</dbReference>
<dbReference type="GO" id="GO:0003677">
    <property type="term" value="F:DNA binding"/>
    <property type="evidence" value="ECO:0007669"/>
    <property type="project" value="UniProtKB-KW"/>
</dbReference>
<comment type="subcellular location">
    <subcellularLocation>
        <location evidence="2">Cytoplasm</location>
        <location evidence="2">Nucleoid</location>
    </subcellularLocation>
</comment>
<gene>
    <name evidence="4" type="ORF">J2S00_003434</name>
</gene>
<evidence type="ECO:0000256" key="3">
    <source>
        <dbReference type="SAM" id="MobiDB-lite"/>
    </source>
</evidence>
<dbReference type="InterPro" id="IPR004401">
    <property type="entry name" value="YbaB/EbfC"/>
</dbReference>
<dbReference type="PIRSF" id="PIRSF004555">
    <property type="entry name" value="UCP004555"/>
    <property type="match status" value="1"/>
</dbReference>
<dbReference type="PANTHER" id="PTHR33449">
    <property type="entry name" value="NUCLEOID-ASSOCIATED PROTEIN YBAB"/>
    <property type="match status" value="1"/>
</dbReference>
<keyword evidence="2" id="KW-0963">Cytoplasm</keyword>
<dbReference type="InterPro" id="IPR036894">
    <property type="entry name" value="YbaB-like_sf"/>
</dbReference>
<comment type="function">
    <text evidence="2">Binds to DNA and alters its conformation. May be involved in regulation of gene expression, nucleoid organization and DNA protection.</text>
</comment>
<organism evidence="4 5">
    <name type="scientific">Caldalkalibacillus uzonensis</name>
    <dbReference type="NCBI Taxonomy" id="353224"/>
    <lineage>
        <taxon>Bacteria</taxon>
        <taxon>Bacillati</taxon>
        <taxon>Bacillota</taxon>
        <taxon>Bacilli</taxon>
        <taxon>Bacillales</taxon>
        <taxon>Bacillaceae</taxon>
        <taxon>Caldalkalibacillus</taxon>
    </lineage>
</organism>
<dbReference type="Gene3D" id="3.30.1310.10">
    <property type="entry name" value="Nucleoid-associated protein YbaB-like domain"/>
    <property type="match status" value="1"/>
</dbReference>
<accession>A0ABU0CW51</accession>
<dbReference type="NCBIfam" id="TIGR00103">
    <property type="entry name" value="DNA_YbaB_EbfC"/>
    <property type="match status" value="1"/>
</dbReference>
<proteinExistence type="inferred from homology"/>
<name>A0ABU0CW51_9BACI</name>
<evidence type="ECO:0000313" key="5">
    <source>
        <dbReference type="Proteomes" id="UP001232445"/>
    </source>
</evidence>
<comment type="caution">
    <text evidence="4">The sequence shown here is derived from an EMBL/GenBank/DDBJ whole genome shotgun (WGS) entry which is preliminary data.</text>
</comment>
<dbReference type="Pfam" id="PF02575">
    <property type="entry name" value="YbaB_DNA_bd"/>
    <property type="match status" value="1"/>
</dbReference>
<feature type="compositionally biased region" description="Low complexity" evidence="3">
    <location>
        <begin position="1"/>
        <end position="20"/>
    </location>
</feature>
<dbReference type="Proteomes" id="UP001232445">
    <property type="component" value="Unassembled WGS sequence"/>
</dbReference>
<keyword evidence="1 2" id="KW-0238">DNA-binding</keyword>
<evidence type="ECO:0000256" key="2">
    <source>
        <dbReference type="HAMAP-Rule" id="MF_00274"/>
    </source>
</evidence>
<protein>
    <recommendedName>
        <fullName evidence="2">Nucleoid-associated protein J2S00_003434</fullName>
    </recommendedName>
</protein>
<dbReference type="PANTHER" id="PTHR33449:SF1">
    <property type="entry name" value="NUCLEOID-ASSOCIATED PROTEIN YBAB"/>
    <property type="match status" value="1"/>
</dbReference>
<sequence length="103" mass="11478">MRNMQNMMKQMQKMQKQMQKVQEELKEKTVEGTAGGGMVTITLNGHKELVDVSIQPEAVDPDDVEMLEDLILAAMNDAMKKVDELVQKDMGKLTGGLNIPGLF</sequence>
<dbReference type="SUPFAM" id="SSF82607">
    <property type="entry name" value="YbaB-like"/>
    <property type="match status" value="1"/>
</dbReference>